<keyword evidence="3" id="KW-0597">Phosphoprotein</keyword>
<gene>
    <name evidence="11" type="ORF">EFY87_18735</name>
</gene>
<organism evidence="11 12">
    <name type="scientific">Flexivirga caeni</name>
    <dbReference type="NCBI Taxonomy" id="2294115"/>
    <lineage>
        <taxon>Bacteria</taxon>
        <taxon>Bacillati</taxon>
        <taxon>Actinomycetota</taxon>
        <taxon>Actinomycetes</taxon>
        <taxon>Micrococcales</taxon>
        <taxon>Dermacoccaceae</taxon>
        <taxon>Flexivirga</taxon>
    </lineage>
</organism>
<evidence type="ECO:0000256" key="4">
    <source>
        <dbReference type="ARBA" id="ARBA00022679"/>
    </source>
</evidence>
<keyword evidence="7" id="KW-0067">ATP-binding</keyword>
<dbReference type="GO" id="GO:0000155">
    <property type="term" value="F:phosphorelay sensor kinase activity"/>
    <property type="evidence" value="ECO:0007669"/>
    <property type="project" value="InterPro"/>
</dbReference>
<dbReference type="InterPro" id="IPR036890">
    <property type="entry name" value="HATPase_C_sf"/>
</dbReference>
<keyword evidence="6" id="KW-0418">Kinase</keyword>
<dbReference type="GO" id="GO:0046983">
    <property type="term" value="F:protein dimerization activity"/>
    <property type="evidence" value="ECO:0007669"/>
    <property type="project" value="InterPro"/>
</dbReference>
<evidence type="ECO:0000256" key="6">
    <source>
        <dbReference type="ARBA" id="ARBA00022777"/>
    </source>
</evidence>
<keyword evidence="12" id="KW-1185">Reference proteome</keyword>
<keyword evidence="5" id="KW-0547">Nucleotide-binding</keyword>
<feature type="transmembrane region" description="Helical" evidence="9">
    <location>
        <begin position="12"/>
        <end position="33"/>
    </location>
</feature>
<name>A0A3M9LZ93_9MICO</name>
<dbReference type="SUPFAM" id="SSF55874">
    <property type="entry name" value="ATPase domain of HSP90 chaperone/DNA topoisomerase II/histidine kinase"/>
    <property type="match status" value="1"/>
</dbReference>
<dbReference type="AlphaFoldDB" id="A0A3M9LZ93"/>
<evidence type="ECO:0000256" key="5">
    <source>
        <dbReference type="ARBA" id="ARBA00022741"/>
    </source>
</evidence>
<sequence length="384" mass="40291">MTLPAALRNPHWTTDAVLCGAATVVVLALSAHIPADGRQRPLDGTALVLLVIAGISTGVCRRWPRLATIAVTAVLCVFVARDYPNSPVWITGWVVLVVLALRTDRRTSVVGIAGMMTALSVTAIGAGHGGLLESVLYIGWGVAGIALGELIRTQRGYIAERRERNAAILRTREQELARRLAEDRLCIARDLHDGVAHAMATINVQAGAAIHLLSVRPEVAGEALAVIQRASGEVLEELSVILAVLREDGRAADLLPTPGLWDIARLVDSTTQSGLRVDLTMNAPSQQVPSSVSTAAYRVVQESLTNVMRHSASGAAAVSVTARPDSEIDVRIVDAGPARTGAAKGTGAGIRGMRERVTTTGGSFLAGATPDGGFAVSARWRRGG</sequence>
<reference evidence="11 12" key="1">
    <citation type="submission" date="2018-11" db="EMBL/GenBank/DDBJ databases">
        <title>Draft genome of Simplicispira Flexivirga sp. BO-16.</title>
        <authorList>
            <person name="Im W.T."/>
        </authorList>
    </citation>
    <scope>NUCLEOTIDE SEQUENCE [LARGE SCALE GENOMIC DNA]</scope>
    <source>
        <strain evidence="11 12">BO-16</strain>
    </source>
</reference>
<proteinExistence type="predicted"/>
<evidence type="ECO:0000256" key="7">
    <source>
        <dbReference type="ARBA" id="ARBA00022840"/>
    </source>
</evidence>
<dbReference type="EC" id="2.7.13.3" evidence="2"/>
<evidence type="ECO:0000256" key="1">
    <source>
        <dbReference type="ARBA" id="ARBA00000085"/>
    </source>
</evidence>
<comment type="catalytic activity">
    <reaction evidence="1">
        <text>ATP + protein L-histidine = ADP + protein N-phospho-L-histidine.</text>
        <dbReference type="EC" id="2.7.13.3"/>
    </reaction>
</comment>
<dbReference type="PANTHER" id="PTHR24421:SF10">
    <property type="entry name" value="NITRATE_NITRITE SENSOR PROTEIN NARQ"/>
    <property type="match status" value="1"/>
</dbReference>
<dbReference type="GO" id="GO:0005524">
    <property type="term" value="F:ATP binding"/>
    <property type="evidence" value="ECO:0007669"/>
    <property type="project" value="UniProtKB-KW"/>
</dbReference>
<feature type="domain" description="Signal transduction histidine kinase subgroup 3 dimerisation and phosphoacceptor" evidence="10">
    <location>
        <begin position="184"/>
        <end position="248"/>
    </location>
</feature>
<dbReference type="Gene3D" id="3.30.565.10">
    <property type="entry name" value="Histidine kinase-like ATPase, C-terminal domain"/>
    <property type="match status" value="1"/>
</dbReference>
<protein>
    <recommendedName>
        <fullName evidence="2">histidine kinase</fullName>
        <ecNumber evidence="2">2.7.13.3</ecNumber>
    </recommendedName>
</protein>
<dbReference type="Pfam" id="PF07730">
    <property type="entry name" value="HisKA_3"/>
    <property type="match status" value="1"/>
</dbReference>
<comment type="caution">
    <text evidence="11">The sequence shown here is derived from an EMBL/GenBank/DDBJ whole genome shotgun (WGS) entry which is preliminary data.</text>
</comment>
<keyword evidence="9" id="KW-0472">Membrane</keyword>
<evidence type="ECO:0000313" key="11">
    <source>
        <dbReference type="EMBL" id="RNI17943.1"/>
    </source>
</evidence>
<dbReference type="GO" id="GO:0016020">
    <property type="term" value="C:membrane"/>
    <property type="evidence" value="ECO:0007669"/>
    <property type="project" value="InterPro"/>
</dbReference>
<feature type="transmembrane region" description="Helical" evidence="9">
    <location>
        <begin position="109"/>
        <end position="128"/>
    </location>
</feature>
<evidence type="ECO:0000256" key="8">
    <source>
        <dbReference type="ARBA" id="ARBA00023012"/>
    </source>
</evidence>
<evidence type="ECO:0000256" key="3">
    <source>
        <dbReference type="ARBA" id="ARBA00022553"/>
    </source>
</evidence>
<dbReference type="InterPro" id="IPR050482">
    <property type="entry name" value="Sensor_HK_TwoCompSys"/>
</dbReference>
<keyword evidence="8" id="KW-0902">Two-component regulatory system</keyword>
<evidence type="ECO:0000259" key="10">
    <source>
        <dbReference type="Pfam" id="PF07730"/>
    </source>
</evidence>
<evidence type="ECO:0000256" key="9">
    <source>
        <dbReference type="SAM" id="Phobius"/>
    </source>
</evidence>
<evidence type="ECO:0000313" key="12">
    <source>
        <dbReference type="Proteomes" id="UP000271678"/>
    </source>
</evidence>
<keyword evidence="4" id="KW-0808">Transferase</keyword>
<dbReference type="InterPro" id="IPR011712">
    <property type="entry name" value="Sig_transdc_His_kin_sub3_dim/P"/>
</dbReference>
<feature type="transmembrane region" description="Helical" evidence="9">
    <location>
        <begin position="39"/>
        <end position="56"/>
    </location>
</feature>
<keyword evidence="9" id="KW-0812">Transmembrane</keyword>
<dbReference type="Proteomes" id="UP000271678">
    <property type="component" value="Unassembled WGS sequence"/>
</dbReference>
<dbReference type="RefSeq" id="WP_123273006.1">
    <property type="nucleotide sequence ID" value="NZ_RJJQ01000026.1"/>
</dbReference>
<keyword evidence="9" id="KW-1133">Transmembrane helix</keyword>
<dbReference type="OrthoDB" id="227596at2"/>
<dbReference type="EMBL" id="RJJQ01000026">
    <property type="protein sequence ID" value="RNI17943.1"/>
    <property type="molecule type" value="Genomic_DNA"/>
</dbReference>
<evidence type="ECO:0000256" key="2">
    <source>
        <dbReference type="ARBA" id="ARBA00012438"/>
    </source>
</evidence>
<accession>A0A3M9LZ93</accession>
<dbReference type="PANTHER" id="PTHR24421">
    <property type="entry name" value="NITRATE/NITRITE SENSOR PROTEIN NARX-RELATED"/>
    <property type="match status" value="1"/>
</dbReference>
<dbReference type="CDD" id="cd16917">
    <property type="entry name" value="HATPase_UhpB-NarQ-NarX-like"/>
    <property type="match status" value="1"/>
</dbReference>
<dbReference type="Gene3D" id="1.20.5.1930">
    <property type="match status" value="1"/>
</dbReference>